<feature type="domain" description="C2H2-type" evidence="2">
    <location>
        <begin position="367"/>
        <end position="395"/>
    </location>
</feature>
<feature type="compositionally biased region" description="Basic and acidic residues" evidence="1">
    <location>
        <begin position="472"/>
        <end position="485"/>
    </location>
</feature>
<dbReference type="PANTHER" id="PTHR13162">
    <property type="entry name" value="CCR4-NOT TRANSCRIPTION COMPLEX"/>
    <property type="match status" value="1"/>
</dbReference>
<dbReference type="GO" id="GO:0000932">
    <property type="term" value="C:P-body"/>
    <property type="evidence" value="ECO:0007669"/>
    <property type="project" value="TreeGrafter"/>
</dbReference>
<dbReference type="GO" id="GO:0030015">
    <property type="term" value="C:CCR4-NOT core complex"/>
    <property type="evidence" value="ECO:0007669"/>
    <property type="project" value="InterPro"/>
</dbReference>
<evidence type="ECO:0000313" key="4">
    <source>
        <dbReference type="Proteomes" id="UP000015100"/>
    </source>
</evidence>
<accession>S8BQG9</accession>
<organism evidence="3 4">
    <name type="scientific">Dactylellina haptotyla (strain CBS 200.50)</name>
    <name type="common">Nematode-trapping fungus</name>
    <name type="synonym">Monacrosporium haptotylum</name>
    <dbReference type="NCBI Taxonomy" id="1284197"/>
    <lineage>
        <taxon>Eukaryota</taxon>
        <taxon>Fungi</taxon>
        <taxon>Dikarya</taxon>
        <taxon>Ascomycota</taxon>
        <taxon>Pezizomycotina</taxon>
        <taxon>Orbiliomycetes</taxon>
        <taxon>Orbiliales</taxon>
        <taxon>Orbiliaceae</taxon>
        <taxon>Dactylellina</taxon>
    </lineage>
</organism>
<feature type="domain" description="C2H2-type" evidence="2">
    <location>
        <begin position="335"/>
        <end position="363"/>
    </location>
</feature>
<dbReference type="PANTHER" id="PTHR13162:SF8">
    <property type="entry name" value="CCR4-NOT TRANSCRIPTION COMPLEX SUBUNIT 1"/>
    <property type="match status" value="1"/>
</dbReference>
<dbReference type="GO" id="GO:0060090">
    <property type="term" value="F:molecular adaptor activity"/>
    <property type="evidence" value="ECO:0007669"/>
    <property type="project" value="TreeGrafter"/>
</dbReference>
<reference evidence="4" key="2">
    <citation type="submission" date="2013-04" db="EMBL/GenBank/DDBJ databases">
        <title>Genomic mechanisms accounting for the adaptation to parasitism in nematode-trapping fungi.</title>
        <authorList>
            <person name="Ahren D.G."/>
        </authorList>
    </citation>
    <scope>NUCLEOTIDE SEQUENCE [LARGE SCALE GENOMIC DNA]</scope>
    <source>
        <strain evidence="4">CBS 200.50</strain>
    </source>
</reference>
<dbReference type="InterPro" id="IPR040398">
    <property type="entry name" value="Not1"/>
</dbReference>
<sequence>MSNSRVIREATTACRRSLLQCMEIPRLMIDGWAENRLIDFELWSAGAGVSAVGRLSFDERLVLKPDIRDGIANLINLLKVFIDNCQENAKDYGKIIGRKENEGAAIGADTEEKGISNNNKWSHSQLVSEREAKKDVEVTLDQIIRLTVAIRKAGSGARLLRADKFFDPRNSDLQELRALLELVIHPRGFKPKDRPLSEIQQRLVDVNLQRRHRFKYAKQHSRKLRGPANDSGSELGTPMPINPTLMDNSLDIASKDDPNAQENMISKVDWAQTMPLPNIKMDITASTTAATAIEGSVFIPKESATRASATVISHITSKVVYPRPPKHLATDIRPYTCIFPGCLQPFQTYITRREWEIHLETEHYQRWRCFVCNDRGEIIEFYDKIEMRNHIRKEHQDVIEEKEISVFVDASFSSEPPGNVICPICPGSQSGVDSLEHIAHCVHDFSLRSLPSPSETDLENYFAINTNESESDDRSSPSTDEERNLEGLPGLDYEASLAVESGSAPLTETLLKSVSRLLTWPTDHGALGLSYRQIEEWRSGTLMNQKPSAPTNDNSEYFYENAINSLIPDSNNQIVIDTTLHDFGQHPSIKSILTVAIKDAIRKIISPVVERSVTIATITTNQLVLKDFATEPDENKMRKAARNMARQTAGSLALVTCKEPLRMEISKHIRQHLADNGYSEPSDDSIALVVNDNLDLACAVIEKATREKIEIDLGNNDELQQAYALRRLYHENNKDNGDQSFPGLVTLQPVVPIPESVRLKLNEIPSAQFDVYDNFTHIP</sequence>
<dbReference type="HOGENOM" id="CLU_359417_0_0_1"/>
<feature type="region of interest" description="Disordered" evidence="1">
    <location>
        <begin position="465"/>
        <end position="490"/>
    </location>
</feature>
<dbReference type="Proteomes" id="UP000015100">
    <property type="component" value="Unassembled WGS sequence"/>
</dbReference>
<dbReference type="STRING" id="1284197.S8BQG9"/>
<dbReference type="eggNOG" id="KOG1831">
    <property type="taxonomic scope" value="Eukaryota"/>
</dbReference>
<name>S8BQG9_DACHA</name>
<evidence type="ECO:0000313" key="3">
    <source>
        <dbReference type="EMBL" id="EPS37492.1"/>
    </source>
</evidence>
<dbReference type="InterPro" id="IPR024557">
    <property type="entry name" value="CNOT1_dom_4"/>
</dbReference>
<dbReference type="GO" id="GO:0000288">
    <property type="term" value="P:nuclear-transcribed mRNA catabolic process, deadenylation-dependent decay"/>
    <property type="evidence" value="ECO:0007669"/>
    <property type="project" value="TreeGrafter"/>
</dbReference>
<dbReference type="AlphaFoldDB" id="S8BQG9"/>
<comment type="caution">
    <text evidence="3">The sequence shown here is derived from an EMBL/GenBank/DDBJ whole genome shotgun (WGS) entry which is preliminary data.</text>
</comment>
<dbReference type="GO" id="GO:0017148">
    <property type="term" value="P:negative regulation of translation"/>
    <property type="evidence" value="ECO:0007669"/>
    <property type="project" value="InterPro"/>
</dbReference>
<dbReference type="SMART" id="SM00355">
    <property type="entry name" value="ZnF_C2H2"/>
    <property type="match status" value="2"/>
</dbReference>
<dbReference type="InterPro" id="IPR013087">
    <property type="entry name" value="Znf_C2H2_type"/>
</dbReference>
<evidence type="ECO:0000256" key="1">
    <source>
        <dbReference type="SAM" id="MobiDB-lite"/>
    </source>
</evidence>
<proteinExistence type="predicted"/>
<protein>
    <recommendedName>
        <fullName evidence="2">C2H2-type domain-containing protein</fullName>
    </recommendedName>
</protein>
<evidence type="ECO:0000259" key="2">
    <source>
        <dbReference type="SMART" id="SM00355"/>
    </source>
</evidence>
<dbReference type="Pfam" id="PF12842">
    <property type="entry name" value="DUF3819"/>
    <property type="match status" value="1"/>
</dbReference>
<feature type="region of interest" description="Disordered" evidence="1">
    <location>
        <begin position="217"/>
        <end position="242"/>
    </location>
</feature>
<dbReference type="EMBL" id="AQGS01000635">
    <property type="protein sequence ID" value="EPS37492.1"/>
    <property type="molecule type" value="Genomic_DNA"/>
</dbReference>
<dbReference type="OrthoDB" id="5365701at2759"/>
<reference evidence="3 4" key="1">
    <citation type="journal article" date="2013" name="PLoS Genet.">
        <title>Genomic mechanisms accounting for the adaptation to parasitism in nematode-trapping fungi.</title>
        <authorList>
            <person name="Meerupati T."/>
            <person name="Andersson K.M."/>
            <person name="Friman E."/>
            <person name="Kumar D."/>
            <person name="Tunlid A."/>
            <person name="Ahren D."/>
        </authorList>
    </citation>
    <scope>NUCLEOTIDE SEQUENCE [LARGE SCALE GENOMIC DNA]</scope>
    <source>
        <strain evidence="3 4">CBS 200.50</strain>
    </source>
</reference>
<gene>
    <name evidence="3" type="ORF">H072_8813</name>
</gene>
<keyword evidence="4" id="KW-1185">Reference proteome</keyword>